<evidence type="ECO:0000256" key="1">
    <source>
        <dbReference type="SAM" id="Phobius"/>
    </source>
</evidence>
<feature type="transmembrane region" description="Helical" evidence="1">
    <location>
        <begin position="66"/>
        <end position="86"/>
    </location>
</feature>
<keyword evidence="1" id="KW-1133">Transmembrane helix</keyword>
<proteinExistence type="predicted"/>
<evidence type="ECO:0000313" key="3">
    <source>
        <dbReference type="Proteomes" id="UP000778951"/>
    </source>
</evidence>
<sequence length="218" mass="24916">MSGKELAEGLGIGLAPLIFMFSIGYVGFWLSYAGLKTKDKLAKIALFGMPFYLLVLVFGWTNSTLVMKITILLLGLILSLFLSLLWKNWLRHFLAKTFYNNNILNDDGYDTVIDELVSRTDIEIKMILVELLDGRILIGNLKPEYQQRNIKSGTIDNDGNIRLVVDCIIPQSDPDIEPIDQETIASYFDEQCNEEITTYIVSIIPQKEIKLMKFYIKY</sequence>
<keyword evidence="3" id="KW-1185">Reference proteome</keyword>
<name>A0A968GJQ8_9SPIO</name>
<keyword evidence="1" id="KW-0472">Membrane</keyword>
<organism evidence="2 3">
    <name type="scientific">Entomospira culicis</name>
    <dbReference type="NCBI Taxonomy" id="2719989"/>
    <lineage>
        <taxon>Bacteria</taxon>
        <taxon>Pseudomonadati</taxon>
        <taxon>Spirochaetota</taxon>
        <taxon>Spirochaetia</taxon>
        <taxon>Spirochaetales</taxon>
        <taxon>Spirochaetaceae</taxon>
        <taxon>Entomospira</taxon>
    </lineage>
</organism>
<feature type="transmembrane region" description="Helical" evidence="1">
    <location>
        <begin position="12"/>
        <end position="32"/>
    </location>
</feature>
<protein>
    <submittedName>
        <fullName evidence="2">Uncharacterized protein</fullName>
    </submittedName>
</protein>
<reference evidence="2" key="1">
    <citation type="submission" date="2020-03" db="EMBL/GenBank/DDBJ databases">
        <title>Spirochaetal bacteria isolated from arthropods constitute a novel genus Entomospira genus novum within the order Spirochaetales.</title>
        <authorList>
            <person name="Grana-Miraglia L."/>
            <person name="Sikutova S."/>
            <person name="Fingerle V."/>
            <person name="Sing A."/>
            <person name="Castillo-Ramirez S."/>
            <person name="Margos G."/>
            <person name="Rudolf I."/>
        </authorList>
    </citation>
    <scope>NUCLEOTIDE SEQUENCE</scope>
    <source>
        <strain evidence="2">BR149</strain>
    </source>
</reference>
<dbReference type="Proteomes" id="UP000778951">
    <property type="component" value="Unassembled WGS sequence"/>
</dbReference>
<feature type="transmembrane region" description="Helical" evidence="1">
    <location>
        <begin position="44"/>
        <end position="60"/>
    </location>
</feature>
<keyword evidence="1" id="KW-0812">Transmembrane</keyword>
<comment type="caution">
    <text evidence="2">The sequence shown here is derived from an EMBL/GenBank/DDBJ whole genome shotgun (WGS) entry which is preliminary data.</text>
</comment>
<dbReference type="AlphaFoldDB" id="A0A968GJQ8"/>
<dbReference type="EMBL" id="JAATLM010000003">
    <property type="protein sequence ID" value="NIZ70199.1"/>
    <property type="molecule type" value="Genomic_DNA"/>
</dbReference>
<evidence type="ECO:0000313" key="2">
    <source>
        <dbReference type="EMBL" id="NIZ70199.1"/>
    </source>
</evidence>
<gene>
    <name evidence="2" type="ORF">HCT48_08255</name>
</gene>
<accession>A0A968GJQ8</accession>
<dbReference type="RefSeq" id="WP_167696513.1">
    <property type="nucleotide sequence ID" value="NZ_CP118183.1"/>
</dbReference>